<feature type="domain" description="Methyltransferase type 11" evidence="1">
    <location>
        <begin position="62"/>
        <end position="157"/>
    </location>
</feature>
<dbReference type="GO" id="GO:0032259">
    <property type="term" value="P:methylation"/>
    <property type="evidence" value="ECO:0007669"/>
    <property type="project" value="UniProtKB-KW"/>
</dbReference>
<dbReference type="EMBL" id="CP053452">
    <property type="protein sequence ID" value="QJW95269.1"/>
    <property type="molecule type" value="Genomic_DNA"/>
</dbReference>
<sequence>MDVLAYNRAAWDHAVETGNKWTVPVGPDATAAARRGEWSIILTPAKPVPRAWFPPLAGLNVLCLASGGGQQGPVLAAAGANVTVFDNSPKQLAQDRTVAARDGLAIETVEGDMADLSRFPDRRFGLIVHPCSNCFAPDVRPVWRECFRVLRPGGVLLAGMCNPVLFVFDEDKLGAGEFVGRYSVPYSDLTHLTDAERRRYTDKNEPLVYGHTLEDQIGGQLDAGFVLTALYEDSDPSRALAQLIPTFLATRAVKPG</sequence>
<reference evidence="3" key="1">
    <citation type="submission" date="2020-05" db="EMBL/GenBank/DDBJ databases">
        <title>Frigoriglobus tundricola gen. nov., sp. nov., a psychrotolerant cellulolytic planctomycete of the family Gemmataceae with two divergent copies of 16S rRNA gene.</title>
        <authorList>
            <person name="Kulichevskaya I.S."/>
            <person name="Ivanova A.A."/>
            <person name="Naumoff D.G."/>
            <person name="Beletsky A.V."/>
            <person name="Rijpstra W.I.C."/>
            <person name="Sinninghe Damste J.S."/>
            <person name="Mardanov A.V."/>
            <person name="Ravin N.V."/>
            <person name="Dedysh S.N."/>
        </authorList>
    </citation>
    <scope>NUCLEOTIDE SEQUENCE [LARGE SCALE GENOMIC DNA]</scope>
    <source>
        <strain evidence="3">PL17</strain>
    </source>
</reference>
<dbReference type="Pfam" id="PF08241">
    <property type="entry name" value="Methyltransf_11"/>
    <property type="match status" value="1"/>
</dbReference>
<protein>
    <submittedName>
        <fullName evidence="2">Putative methyltransferase YbaJ</fullName>
    </submittedName>
</protein>
<organism evidence="2 3">
    <name type="scientific">Frigoriglobus tundricola</name>
    <dbReference type="NCBI Taxonomy" id="2774151"/>
    <lineage>
        <taxon>Bacteria</taxon>
        <taxon>Pseudomonadati</taxon>
        <taxon>Planctomycetota</taxon>
        <taxon>Planctomycetia</taxon>
        <taxon>Gemmatales</taxon>
        <taxon>Gemmataceae</taxon>
        <taxon>Frigoriglobus</taxon>
    </lineage>
</organism>
<name>A0A6M5YMB8_9BACT</name>
<keyword evidence="2" id="KW-0489">Methyltransferase</keyword>
<dbReference type="AlphaFoldDB" id="A0A6M5YMB8"/>
<gene>
    <name evidence="2" type="ORF">FTUN_2811</name>
</gene>
<dbReference type="Proteomes" id="UP000503447">
    <property type="component" value="Chromosome"/>
</dbReference>
<keyword evidence="2" id="KW-0808">Transferase</keyword>
<evidence type="ECO:0000259" key="1">
    <source>
        <dbReference type="Pfam" id="PF08241"/>
    </source>
</evidence>
<dbReference type="CDD" id="cd02440">
    <property type="entry name" value="AdoMet_MTases"/>
    <property type="match status" value="1"/>
</dbReference>
<proteinExistence type="predicted"/>
<evidence type="ECO:0000313" key="2">
    <source>
        <dbReference type="EMBL" id="QJW95269.1"/>
    </source>
</evidence>
<dbReference type="RefSeq" id="WP_171471085.1">
    <property type="nucleotide sequence ID" value="NZ_CP053452.2"/>
</dbReference>
<dbReference type="InterPro" id="IPR013216">
    <property type="entry name" value="Methyltransf_11"/>
</dbReference>
<evidence type="ECO:0000313" key="3">
    <source>
        <dbReference type="Proteomes" id="UP000503447"/>
    </source>
</evidence>
<keyword evidence="3" id="KW-1185">Reference proteome</keyword>
<dbReference type="KEGG" id="ftj:FTUN_2811"/>
<dbReference type="Gene3D" id="3.40.50.150">
    <property type="entry name" value="Vaccinia Virus protein VP39"/>
    <property type="match status" value="1"/>
</dbReference>
<dbReference type="InterPro" id="IPR029063">
    <property type="entry name" value="SAM-dependent_MTases_sf"/>
</dbReference>
<dbReference type="GO" id="GO:0008757">
    <property type="term" value="F:S-adenosylmethionine-dependent methyltransferase activity"/>
    <property type="evidence" value="ECO:0007669"/>
    <property type="project" value="InterPro"/>
</dbReference>
<dbReference type="SUPFAM" id="SSF53335">
    <property type="entry name" value="S-adenosyl-L-methionine-dependent methyltransferases"/>
    <property type="match status" value="1"/>
</dbReference>
<accession>A0A6M5YMB8</accession>